<name>A0ABX6THD6_9SPHI</name>
<dbReference type="Proteomes" id="UP000516439">
    <property type="component" value="Chromosome"/>
</dbReference>
<dbReference type="EMBL" id="CP061171">
    <property type="protein sequence ID" value="QNR84591.1"/>
    <property type="molecule type" value="Genomic_DNA"/>
</dbReference>
<reference evidence="1 2" key="1">
    <citation type="submission" date="2020-09" db="EMBL/GenBank/DDBJ databases">
        <title>Pedobacter sp. SW-16 isolated from soil near Yeocheon.</title>
        <authorList>
            <person name="Im H.S."/>
            <person name="Joung Y."/>
            <person name="Lee S.-S."/>
        </authorList>
    </citation>
    <scope>NUCLEOTIDE SEQUENCE [LARGE SCALE GENOMIC DNA]</scope>
    <source>
        <strain evidence="1 2">SW-16</strain>
    </source>
</reference>
<gene>
    <name evidence="1" type="ORF">H9N25_22280</name>
</gene>
<evidence type="ECO:0000313" key="2">
    <source>
        <dbReference type="Proteomes" id="UP000516439"/>
    </source>
</evidence>
<dbReference type="Gene3D" id="3.10.450.50">
    <property type="match status" value="1"/>
</dbReference>
<protein>
    <submittedName>
        <fullName evidence="1">Uncharacterized protein</fullName>
    </submittedName>
</protein>
<dbReference type="RefSeq" id="WP_167296264.1">
    <property type="nucleotide sequence ID" value="NZ_CP061171.1"/>
</dbReference>
<keyword evidence="2" id="KW-1185">Reference proteome</keyword>
<organism evidence="1 2">
    <name type="scientific">Pedobacter riviphilus</name>
    <dbReference type="NCBI Taxonomy" id="2766984"/>
    <lineage>
        <taxon>Bacteria</taxon>
        <taxon>Pseudomonadati</taxon>
        <taxon>Bacteroidota</taxon>
        <taxon>Sphingobacteriia</taxon>
        <taxon>Sphingobacteriales</taxon>
        <taxon>Sphingobacteriaceae</taxon>
        <taxon>Pedobacter</taxon>
    </lineage>
</organism>
<accession>A0ABX6THD6</accession>
<proteinExistence type="predicted"/>
<evidence type="ECO:0000313" key="1">
    <source>
        <dbReference type="EMBL" id="QNR84591.1"/>
    </source>
</evidence>
<sequence>MKPLDFSQDGDISVLEAEVSGTFDGSPAILKYNMELKNGLLQLLKIQAEPNKQVARWYFCPLK</sequence>